<protein>
    <submittedName>
        <fullName evidence="1">Uncharacterized protein</fullName>
    </submittedName>
</protein>
<dbReference type="Proteomes" id="UP000187406">
    <property type="component" value="Unassembled WGS sequence"/>
</dbReference>
<dbReference type="OrthoDB" id="1327696at2759"/>
<keyword evidence="2" id="KW-1185">Reference proteome</keyword>
<evidence type="ECO:0000313" key="1">
    <source>
        <dbReference type="EMBL" id="GAV76609.1"/>
    </source>
</evidence>
<reference evidence="2" key="1">
    <citation type="submission" date="2016-04" db="EMBL/GenBank/DDBJ databases">
        <title>Cephalotus genome sequencing.</title>
        <authorList>
            <person name="Fukushima K."/>
            <person name="Hasebe M."/>
            <person name="Fang X."/>
        </authorList>
    </citation>
    <scope>NUCLEOTIDE SEQUENCE [LARGE SCALE GENOMIC DNA]</scope>
    <source>
        <strain evidence="2">cv. St1</strain>
    </source>
</reference>
<proteinExistence type="predicted"/>
<dbReference type="AlphaFoldDB" id="A0A1Q3C8R6"/>
<dbReference type="InParanoid" id="A0A1Q3C8R6"/>
<accession>A0A1Q3C8R6</accession>
<gene>
    <name evidence="1" type="ORF">CFOL_v3_20082</name>
</gene>
<organism evidence="1 2">
    <name type="scientific">Cephalotus follicularis</name>
    <name type="common">Albany pitcher plant</name>
    <dbReference type="NCBI Taxonomy" id="3775"/>
    <lineage>
        <taxon>Eukaryota</taxon>
        <taxon>Viridiplantae</taxon>
        <taxon>Streptophyta</taxon>
        <taxon>Embryophyta</taxon>
        <taxon>Tracheophyta</taxon>
        <taxon>Spermatophyta</taxon>
        <taxon>Magnoliopsida</taxon>
        <taxon>eudicotyledons</taxon>
        <taxon>Gunneridae</taxon>
        <taxon>Pentapetalae</taxon>
        <taxon>rosids</taxon>
        <taxon>fabids</taxon>
        <taxon>Oxalidales</taxon>
        <taxon>Cephalotaceae</taxon>
        <taxon>Cephalotus</taxon>
    </lineage>
</organism>
<evidence type="ECO:0000313" key="2">
    <source>
        <dbReference type="Proteomes" id="UP000187406"/>
    </source>
</evidence>
<dbReference type="EMBL" id="BDDD01001512">
    <property type="protein sequence ID" value="GAV76609.1"/>
    <property type="molecule type" value="Genomic_DNA"/>
</dbReference>
<comment type="caution">
    <text evidence="1">The sequence shown here is derived from an EMBL/GenBank/DDBJ whole genome shotgun (WGS) entry which is preliminary data.</text>
</comment>
<sequence>FHPSFILVMDRSPRFGSISSDNCPMKTRFRYGSGGFPSSHCLGAYGFMFYFTPRWGFFSPFPHGTTSLSVTQEYLAA</sequence>
<name>A0A1Q3C8R6_CEPFO</name>
<feature type="non-terminal residue" evidence="1">
    <location>
        <position position="1"/>
    </location>
</feature>